<gene>
    <name evidence="1" type="ORF">DFP99_0702</name>
</gene>
<protein>
    <submittedName>
        <fullName evidence="1">Nitrogen fixation NifU-like protein</fullName>
    </submittedName>
</protein>
<proteinExistence type="predicted"/>
<dbReference type="GO" id="GO:0016226">
    <property type="term" value="P:iron-sulfur cluster assembly"/>
    <property type="evidence" value="ECO:0007669"/>
    <property type="project" value="InterPro"/>
</dbReference>
<dbReference type="CDD" id="cd06664">
    <property type="entry name" value="IscU_like"/>
    <property type="match status" value="1"/>
</dbReference>
<accession>A0A288Q911</accession>
<dbReference type="GO" id="GO:0005506">
    <property type="term" value="F:iron ion binding"/>
    <property type="evidence" value="ECO:0007669"/>
    <property type="project" value="InterPro"/>
</dbReference>
<evidence type="ECO:0000313" key="2">
    <source>
        <dbReference type="Proteomes" id="UP000254912"/>
    </source>
</evidence>
<dbReference type="NCBIfam" id="TIGR01994">
    <property type="entry name" value="SUF_scaf_2"/>
    <property type="match status" value="1"/>
</dbReference>
<reference evidence="1 2" key="1">
    <citation type="submission" date="2018-07" db="EMBL/GenBank/DDBJ databases">
        <title>Genomic Encyclopedia of Type Strains, Phase III (KMG-III): the genomes of soil and plant-associated and newly described type strains.</title>
        <authorList>
            <person name="Whitman W."/>
        </authorList>
    </citation>
    <scope>NUCLEOTIDE SEQUENCE [LARGE SCALE GENOMIC DNA]</scope>
    <source>
        <strain evidence="1 2">CECT 7031</strain>
    </source>
</reference>
<comment type="caution">
    <text evidence="1">The sequence shown here is derived from an EMBL/GenBank/DDBJ whole genome shotgun (WGS) entry which is preliminary data.</text>
</comment>
<keyword evidence="2" id="KW-1185">Reference proteome</keyword>
<dbReference type="Pfam" id="PF01592">
    <property type="entry name" value="NifU_N"/>
    <property type="match status" value="1"/>
</dbReference>
<dbReference type="InterPro" id="IPR002871">
    <property type="entry name" value="NIF_FeS_clus_asmbl_NifU_N"/>
</dbReference>
<dbReference type="RefSeq" id="WP_070230311.1">
    <property type="nucleotide sequence ID" value="NZ_BJYO01000002.1"/>
</dbReference>
<dbReference type="SUPFAM" id="SSF82649">
    <property type="entry name" value="SufE/NifU"/>
    <property type="match status" value="1"/>
</dbReference>
<evidence type="ECO:0000313" key="1">
    <source>
        <dbReference type="EMBL" id="RDL12267.1"/>
    </source>
</evidence>
<dbReference type="GO" id="GO:0051536">
    <property type="term" value="F:iron-sulfur cluster binding"/>
    <property type="evidence" value="ECO:0007669"/>
    <property type="project" value="InterPro"/>
</dbReference>
<dbReference type="Gene3D" id="3.90.1010.10">
    <property type="match status" value="1"/>
</dbReference>
<sequence length="151" mass="16563">MALSNLDLLYRQVLVEYSQHPHHYGELAKRTGMGQGANASCGDRIVINVLRAETGLIAEIGWVGQGCAIHQASASMMSDLLVQHSVSEGRALIDQFLQLVRGDTVVQDGLGETVLLAGVQQFPARLPCATQPWHVMRDLLDEEKEVHHGRN</sequence>
<dbReference type="EMBL" id="QRAS01000001">
    <property type="protein sequence ID" value="RDL12267.1"/>
    <property type="molecule type" value="Genomic_DNA"/>
</dbReference>
<dbReference type="AlphaFoldDB" id="A0A288Q911"/>
<name>A0A288Q911_9LACO</name>
<dbReference type="GeneID" id="94546263"/>
<dbReference type="Proteomes" id="UP000254912">
    <property type="component" value="Unassembled WGS sequence"/>
</dbReference>
<organism evidence="1 2">
    <name type="scientific">Weissella soli</name>
    <dbReference type="NCBI Taxonomy" id="155866"/>
    <lineage>
        <taxon>Bacteria</taxon>
        <taxon>Bacillati</taxon>
        <taxon>Bacillota</taxon>
        <taxon>Bacilli</taxon>
        <taxon>Lactobacillales</taxon>
        <taxon>Lactobacillaceae</taxon>
        <taxon>Weissella</taxon>
    </lineage>
</organism>
<dbReference type="KEGG" id="wso:WSWS_01073"/>